<dbReference type="InterPro" id="IPR011990">
    <property type="entry name" value="TPR-like_helical_dom_sf"/>
</dbReference>
<dbReference type="Gene3D" id="1.25.40.10">
    <property type="entry name" value="Tetratricopeptide repeat domain"/>
    <property type="match status" value="4"/>
</dbReference>
<feature type="repeat" description="PPR" evidence="2">
    <location>
        <begin position="521"/>
        <end position="555"/>
    </location>
</feature>
<keyword evidence="4" id="KW-1185">Reference proteome</keyword>
<dbReference type="InterPro" id="IPR046960">
    <property type="entry name" value="PPR_At4g14850-like_plant"/>
</dbReference>
<dbReference type="FunFam" id="1.25.40.10:FF:000573">
    <property type="entry name" value="Pentatricopeptide repeat-containing protein mitochondrial"/>
    <property type="match status" value="1"/>
</dbReference>
<dbReference type="GO" id="GO:0016787">
    <property type="term" value="F:hydrolase activity"/>
    <property type="evidence" value="ECO:0007669"/>
    <property type="project" value="UniProtKB-KW"/>
</dbReference>
<dbReference type="InterPro" id="IPR046848">
    <property type="entry name" value="E_motif"/>
</dbReference>
<feature type="repeat" description="PPR" evidence="2">
    <location>
        <begin position="388"/>
        <end position="422"/>
    </location>
</feature>
<evidence type="ECO:0000313" key="4">
    <source>
        <dbReference type="Proteomes" id="UP000236161"/>
    </source>
</evidence>
<dbReference type="Proteomes" id="UP000236161">
    <property type="component" value="Unassembled WGS sequence"/>
</dbReference>
<dbReference type="Pfam" id="PF20431">
    <property type="entry name" value="E_motif"/>
    <property type="match status" value="1"/>
</dbReference>
<dbReference type="AlphaFoldDB" id="A0A2I0BCD9"/>
<dbReference type="Pfam" id="PF13041">
    <property type="entry name" value="PPR_2"/>
    <property type="match status" value="1"/>
</dbReference>
<feature type="repeat" description="PPR" evidence="2">
    <location>
        <begin position="189"/>
        <end position="219"/>
    </location>
</feature>
<sequence length="747" mass="82235">MLLCRLKQQALLLHRSPTAALITRQLFHEIPATTSALPPPVVQPLTPIRARLRSGVGVDLAAATWALKSSRELKTGSQLHAIAVSSGLFSFLAVSNSLMCFYSKSGHFESALVVFASIPNPDVVSWNTILCGFDSCVDALRFAQRMRHAGVLLDPVTLTIVISFSGDLQDISVVHQLHSLALKSGFDSDVFVSNALITAYGRHECIESARKVFDEMLMRDLVSWNAMISGLTQEGSCADEAIEVFVRMVGDEGLRPDHISFSSAIAACVQNSDLQLGSQIHGFAAKVGLKTHILVSNVLMSLYYKCRCEDSATIVFHEMRNRNVVSWTTMISIDLSNAVLLFNSMRIDDIQPNDVTFVTLIYALSPQHSIKEGEMIHGICFKTRFSTEVNVSNSLINLYAKLGSMEDARKIFDDMEIKEIISWNSLISGYAQNGLCEEAILSFSSAAIHSKPNQYTFASVISAITSAQTVYLSYGHRLHCCIIKLGLNTDEYVAGALVDLYAKRGSIVESQLVFDEPFRKSLISWSAIISAHAKHGNYEIVMKLFEEMVNSSILPDHITILAVLTACCSCGMITMGRQIFDSMIGEYKLDPWPEHYACIVDLLGKAGKLADAEEFLMKIPNGPGVSALQSLLGACRIHGDLELGKRVAEALMEKEPMESGAYVLMSNMYANNGDWENAARVRRWMRDKGVKKEVAFSWVDAGIGDSLFMHKFASDDNTHPLAEQIYGVAESLGSEMMVLEEDELMAA</sequence>
<dbReference type="InterPro" id="IPR002885">
    <property type="entry name" value="PPR_rpt"/>
</dbReference>
<protein>
    <submittedName>
        <fullName evidence="3">Pentatricopeptide repeat-containing protein</fullName>
        <ecNumber evidence="3">3.6.4.12</ecNumber>
    </submittedName>
</protein>
<gene>
    <name evidence="3" type="primary">PCMP-E40</name>
    <name evidence="3" type="ORF">AXF42_Ash005795</name>
</gene>
<feature type="repeat" description="PPR" evidence="2">
    <location>
        <begin position="220"/>
        <end position="256"/>
    </location>
</feature>
<keyword evidence="1" id="KW-0677">Repeat</keyword>
<feature type="repeat" description="PPR" evidence="2">
    <location>
        <begin position="658"/>
        <end position="692"/>
    </location>
</feature>
<evidence type="ECO:0000313" key="3">
    <source>
        <dbReference type="EMBL" id="PKA65461.1"/>
    </source>
</evidence>
<dbReference type="PANTHER" id="PTHR47926">
    <property type="entry name" value="PENTATRICOPEPTIDE REPEAT-CONTAINING PROTEIN"/>
    <property type="match status" value="1"/>
</dbReference>
<evidence type="ECO:0000256" key="1">
    <source>
        <dbReference type="ARBA" id="ARBA00022737"/>
    </source>
</evidence>
<dbReference type="OrthoDB" id="185373at2759"/>
<dbReference type="EMBL" id="KZ451895">
    <property type="protein sequence ID" value="PKA65461.1"/>
    <property type="molecule type" value="Genomic_DNA"/>
</dbReference>
<dbReference type="Pfam" id="PF01535">
    <property type="entry name" value="PPR"/>
    <property type="match status" value="5"/>
</dbReference>
<dbReference type="PROSITE" id="PS51375">
    <property type="entry name" value="PPR"/>
    <property type="match status" value="5"/>
</dbReference>
<keyword evidence="3" id="KW-0378">Hydrolase</keyword>
<dbReference type="GO" id="GO:0009451">
    <property type="term" value="P:RNA modification"/>
    <property type="evidence" value="ECO:0007669"/>
    <property type="project" value="InterPro"/>
</dbReference>
<dbReference type="EC" id="3.6.4.12" evidence="3"/>
<dbReference type="PANTHER" id="PTHR47926:SF524">
    <property type="entry name" value="(WILD MALAYSIAN BANANA) HYPOTHETICAL PROTEIN"/>
    <property type="match status" value="1"/>
</dbReference>
<name>A0A2I0BCD9_9ASPA</name>
<organism evidence="3 4">
    <name type="scientific">Apostasia shenzhenica</name>
    <dbReference type="NCBI Taxonomy" id="1088818"/>
    <lineage>
        <taxon>Eukaryota</taxon>
        <taxon>Viridiplantae</taxon>
        <taxon>Streptophyta</taxon>
        <taxon>Embryophyta</taxon>
        <taxon>Tracheophyta</taxon>
        <taxon>Spermatophyta</taxon>
        <taxon>Magnoliopsida</taxon>
        <taxon>Liliopsida</taxon>
        <taxon>Asparagales</taxon>
        <taxon>Orchidaceae</taxon>
        <taxon>Apostasioideae</taxon>
        <taxon>Apostasia</taxon>
    </lineage>
</organism>
<dbReference type="GO" id="GO:0003723">
    <property type="term" value="F:RNA binding"/>
    <property type="evidence" value="ECO:0007669"/>
    <property type="project" value="InterPro"/>
</dbReference>
<dbReference type="NCBIfam" id="TIGR00756">
    <property type="entry name" value="PPR"/>
    <property type="match status" value="4"/>
</dbReference>
<dbReference type="GO" id="GO:0003678">
    <property type="term" value="F:DNA helicase activity"/>
    <property type="evidence" value="ECO:0007669"/>
    <property type="project" value="UniProtKB-EC"/>
</dbReference>
<evidence type="ECO:0000256" key="2">
    <source>
        <dbReference type="PROSITE-ProRule" id="PRU00708"/>
    </source>
</evidence>
<dbReference type="FunFam" id="1.25.40.10:FF:000453">
    <property type="entry name" value="Pentatricopeptide repeat-containing protein mitochondrial"/>
    <property type="match status" value="1"/>
</dbReference>
<reference evidence="3 4" key="1">
    <citation type="journal article" date="2017" name="Nature">
        <title>The Apostasia genome and the evolution of orchids.</title>
        <authorList>
            <person name="Zhang G.Q."/>
            <person name="Liu K.W."/>
            <person name="Li Z."/>
            <person name="Lohaus R."/>
            <person name="Hsiao Y.Y."/>
            <person name="Niu S.C."/>
            <person name="Wang J.Y."/>
            <person name="Lin Y.C."/>
            <person name="Xu Q."/>
            <person name="Chen L.J."/>
            <person name="Yoshida K."/>
            <person name="Fujiwara S."/>
            <person name="Wang Z.W."/>
            <person name="Zhang Y.Q."/>
            <person name="Mitsuda N."/>
            <person name="Wang M."/>
            <person name="Liu G.H."/>
            <person name="Pecoraro L."/>
            <person name="Huang H.X."/>
            <person name="Xiao X.J."/>
            <person name="Lin M."/>
            <person name="Wu X.Y."/>
            <person name="Wu W.L."/>
            <person name="Chen Y.Y."/>
            <person name="Chang S.B."/>
            <person name="Sakamoto S."/>
            <person name="Ohme-Takagi M."/>
            <person name="Yagi M."/>
            <person name="Zeng S.J."/>
            <person name="Shen C.Y."/>
            <person name="Yeh C.M."/>
            <person name="Luo Y.B."/>
            <person name="Tsai W.C."/>
            <person name="Van de Peer Y."/>
            <person name="Liu Z.J."/>
        </authorList>
    </citation>
    <scope>NUCLEOTIDE SEQUENCE [LARGE SCALE GENOMIC DNA]</scope>
    <source>
        <strain evidence="4">cv. Shenzhen</strain>
        <tissue evidence="3">Stem</tissue>
    </source>
</reference>
<accession>A0A2I0BCD9</accession>
<dbReference type="STRING" id="1088818.A0A2I0BCD9"/>
<dbReference type="FunFam" id="1.25.40.10:FF:000712">
    <property type="entry name" value="Os07g0670000 protein"/>
    <property type="match status" value="1"/>
</dbReference>
<proteinExistence type="predicted"/>